<comment type="caution">
    <text evidence="2">The sequence shown here is derived from an EMBL/GenBank/DDBJ whole genome shotgun (WGS) entry which is preliminary data.</text>
</comment>
<reference evidence="2 3" key="2">
    <citation type="submission" date="2020-07" db="EMBL/GenBank/DDBJ databases">
        <title>Genome assembly of wild tea tree DASZ reveals pedigree and selection history of tea varieties.</title>
        <authorList>
            <person name="Zhang W."/>
        </authorList>
    </citation>
    <scope>NUCLEOTIDE SEQUENCE [LARGE SCALE GENOMIC DNA]</scope>
    <source>
        <strain evidence="3">cv. G240</strain>
        <tissue evidence="2">Leaf</tissue>
    </source>
</reference>
<dbReference type="Proteomes" id="UP000593564">
    <property type="component" value="Unassembled WGS sequence"/>
</dbReference>
<protein>
    <submittedName>
        <fullName evidence="2">Uncharacterized protein</fullName>
    </submittedName>
</protein>
<sequence length="115" mass="13159">MEHDRKTDDSSTSQHLYMEKPRERVSFSRKQIPLRPFVASQNLSDDGEKKSISRKYKEAFEKELVMTSDQASMNESSIYEESVPTRTFLLRGHSGLGKEVLVSLLYIVRANCTVG</sequence>
<evidence type="ECO:0000313" key="2">
    <source>
        <dbReference type="EMBL" id="KAF5956714.1"/>
    </source>
</evidence>
<dbReference type="EMBL" id="JACBKZ010000002">
    <property type="protein sequence ID" value="KAF5956714.1"/>
    <property type="molecule type" value="Genomic_DNA"/>
</dbReference>
<proteinExistence type="predicted"/>
<dbReference type="AlphaFoldDB" id="A0A7J7HXA1"/>
<feature type="compositionally biased region" description="Basic and acidic residues" evidence="1">
    <location>
        <begin position="17"/>
        <end position="26"/>
    </location>
</feature>
<evidence type="ECO:0000256" key="1">
    <source>
        <dbReference type="SAM" id="MobiDB-lite"/>
    </source>
</evidence>
<gene>
    <name evidence="2" type="ORF">HYC85_003939</name>
</gene>
<accession>A0A7J7HXA1</accession>
<evidence type="ECO:0000313" key="3">
    <source>
        <dbReference type="Proteomes" id="UP000593564"/>
    </source>
</evidence>
<reference evidence="3" key="1">
    <citation type="journal article" date="2020" name="Nat. Commun.">
        <title>Genome assembly of wild tea tree DASZ reveals pedigree and selection history of tea varieties.</title>
        <authorList>
            <person name="Zhang W."/>
            <person name="Zhang Y."/>
            <person name="Qiu H."/>
            <person name="Guo Y."/>
            <person name="Wan H."/>
            <person name="Zhang X."/>
            <person name="Scossa F."/>
            <person name="Alseekh S."/>
            <person name="Zhang Q."/>
            <person name="Wang P."/>
            <person name="Xu L."/>
            <person name="Schmidt M.H."/>
            <person name="Jia X."/>
            <person name="Li D."/>
            <person name="Zhu A."/>
            <person name="Guo F."/>
            <person name="Chen W."/>
            <person name="Ni D."/>
            <person name="Usadel B."/>
            <person name="Fernie A.R."/>
            <person name="Wen W."/>
        </authorList>
    </citation>
    <scope>NUCLEOTIDE SEQUENCE [LARGE SCALE GENOMIC DNA]</scope>
    <source>
        <strain evidence="3">cv. G240</strain>
    </source>
</reference>
<feature type="region of interest" description="Disordered" evidence="1">
    <location>
        <begin position="1"/>
        <end position="26"/>
    </location>
</feature>
<keyword evidence="3" id="KW-1185">Reference proteome</keyword>
<organism evidence="2 3">
    <name type="scientific">Camellia sinensis</name>
    <name type="common">Tea plant</name>
    <name type="synonym">Thea sinensis</name>
    <dbReference type="NCBI Taxonomy" id="4442"/>
    <lineage>
        <taxon>Eukaryota</taxon>
        <taxon>Viridiplantae</taxon>
        <taxon>Streptophyta</taxon>
        <taxon>Embryophyta</taxon>
        <taxon>Tracheophyta</taxon>
        <taxon>Spermatophyta</taxon>
        <taxon>Magnoliopsida</taxon>
        <taxon>eudicotyledons</taxon>
        <taxon>Gunneridae</taxon>
        <taxon>Pentapetalae</taxon>
        <taxon>asterids</taxon>
        <taxon>Ericales</taxon>
        <taxon>Theaceae</taxon>
        <taxon>Camellia</taxon>
    </lineage>
</organism>
<name>A0A7J7HXA1_CAMSI</name>